<dbReference type="EMBL" id="FO203503">
    <property type="protein sequence ID" value="CCK79596.1"/>
    <property type="molecule type" value="Genomic_DNA"/>
</dbReference>
<dbReference type="PANTHER" id="PTHR43245">
    <property type="entry name" value="BIFUNCTIONAL POLYMYXIN RESISTANCE PROTEIN ARNA"/>
    <property type="match status" value="1"/>
</dbReference>
<keyword evidence="3" id="KW-1185">Reference proteome</keyword>
<evidence type="ECO:0000313" key="3">
    <source>
        <dbReference type="Proteomes" id="UP000007347"/>
    </source>
</evidence>
<accession>K0NET3</accession>
<name>K0NET3_DESTT</name>
<dbReference type="AlphaFoldDB" id="K0NET3"/>
<proteinExistence type="predicted"/>
<evidence type="ECO:0000259" key="1">
    <source>
        <dbReference type="Pfam" id="PF01370"/>
    </source>
</evidence>
<dbReference type="Pfam" id="PF01370">
    <property type="entry name" value="Epimerase"/>
    <property type="match status" value="1"/>
</dbReference>
<feature type="domain" description="NAD-dependent epimerase/dehydratase" evidence="1">
    <location>
        <begin position="9"/>
        <end position="180"/>
    </location>
</feature>
<dbReference type="Gene3D" id="3.40.50.720">
    <property type="entry name" value="NAD(P)-binding Rossmann-like Domain"/>
    <property type="match status" value="1"/>
</dbReference>
<sequence>MNKGMMKTILVTGALGFIGQAVCKRVAKNYRVVAFDRNESSFFYSNYLSVKADITDDNLITQLCDTHRFDAVIHCAGIAHQKAWEVDANSYREINSRAVEKLALAASRSNPEVYFIFLSSISVYGEENNGDVIFEESSCKPTSDYAFSKLDAENHLIDLFNKGVMKKVDLLRLSPVYDRNNSFNIDKRIFAPGKLAYVLIGNGQQKMSALARGNLVDFIQYRLDSLNGRNNDGHIFCNTYNVSDKMPYTFKQIITIFYQSSYRPTRFVIRVPLFFIKVTTKCAAYVMRKRKAWFIAAYKKISLNLVFDNKKMLKTGFEPEHDLSTVFLDQPDI</sequence>
<dbReference type="InterPro" id="IPR036291">
    <property type="entry name" value="NAD(P)-bd_dom_sf"/>
</dbReference>
<dbReference type="GO" id="GO:0003974">
    <property type="term" value="F:UDP-N-acetylglucosamine 4-epimerase activity"/>
    <property type="evidence" value="ECO:0007669"/>
    <property type="project" value="UniProtKB-EC"/>
</dbReference>
<keyword evidence="2" id="KW-0413">Isomerase</keyword>
<dbReference type="Proteomes" id="UP000007347">
    <property type="component" value="Chromosome"/>
</dbReference>
<evidence type="ECO:0000313" key="2">
    <source>
        <dbReference type="EMBL" id="CCK79596.1"/>
    </source>
</evidence>
<organism evidence="2 3">
    <name type="scientific">Desulfobacula toluolica (strain DSM 7467 / Tol2)</name>
    <dbReference type="NCBI Taxonomy" id="651182"/>
    <lineage>
        <taxon>Bacteria</taxon>
        <taxon>Pseudomonadati</taxon>
        <taxon>Thermodesulfobacteriota</taxon>
        <taxon>Desulfobacteria</taxon>
        <taxon>Desulfobacterales</taxon>
        <taxon>Desulfobacteraceae</taxon>
        <taxon>Desulfobacula</taxon>
    </lineage>
</organism>
<reference evidence="2 3" key="1">
    <citation type="journal article" date="2013" name="Environ. Microbiol.">
        <title>Complete genome, catabolic sub-proteomes and key-metabolites of Desulfobacula toluolica Tol2, a marine, aromatic compound-degrading, sulfate-reducing bacterium.</title>
        <authorList>
            <person name="Wohlbrand L."/>
            <person name="Jacob J.H."/>
            <person name="Kube M."/>
            <person name="Mussmann M."/>
            <person name="Jarling R."/>
            <person name="Beck A."/>
            <person name="Amann R."/>
            <person name="Wilkes H."/>
            <person name="Reinhardt R."/>
            <person name="Rabus R."/>
        </authorList>
    </citation>
    <scope>NUCLEOTIDE SEQUENCE [LARGE SCALE GENOMIC DNA]</scope>
    <source>
        <strain evidence="3">DSM 7467 / Tol2</strain>
    </source>
</reference>
<gene>
    <name evidence="2" type="primary">gne</name>
    <name evidence="2" type="ordered locus">TOL2_C14330</name>
</gene>
<dbReference type="PANTHER" id="PTHR43245:SF58">
    <property type="entry name" value="BLL5923 PROTEIN"/>
    <property type="match status" value="1"/>
</dbReference>
<dbReference type="InterPro" id="IPR050177">
    <property type="entry name" value="Lipid_A_modif_metabolic_enz"/>
</dbReference>
<dbReference type="HOGENOM" id="CLU_833495_0_0_7"/>
<dbReference type="SUPFAM" id="SSF51735">
    <property type="entry name" value="NAD(P)-binding Rossmann-fold domains"/>
    <property type="match status" value="1"/>
</dbReference>
<dbReference type="KEGG" id="dto:TOL2_C14330"/>
<dbReference type="RefSeq" id="WP_014956942.1">
    <property type="nucleotide sequence ID" value="NC_018645.1"/>
</dbReference>
<dbReference type="InterPro" id="IPR001509">
    <property type="entry name" value="Epimerase_deHydtase"/>
</dbReference>
<protein>
    <submittedName>
        <fullName evidence="2">Gne: UDP-Nacetylglucosamine 4-epimerase</fullName>
        <ecNumber evidence="2">5.1.3.7</ecNumber>
    </submittedName>
</protein>
<dbReference type="EC" id="5.1.3.7" evidence="2"/>
<dbReference type="STRING" id="651182.TOL2_C14330"/>